<evidence type="ECO:0000313" key="1">
    <source>
        <dbReference type="EMBL" id="GBN96663.1"/>
    </source>
</evidence>
<sequence length="177" mass="19751">MAISEDPSSLKTHPQERVHLAIGNVTNTILYHFYTPRRSLTSYLLTFLVRVSLTVCNTLPGASVSPIYLIFLVRRLSTICVIFTVRLSNYVTSSLVRRLSNYISHLPVASVSPAISSSWCGVLQLYLLPGASVSPTMSHLPGEHLSNYMTSSGAERLQLYDIFLVRASLRLFLIFLM</sequence>
<proteinExistence type="predicted"/>
<reference evidence="1 2" key="1">
    <citation type="journal article" date="2019" name="Sci. Rep.">
        <title>Orb-weaving spider Araneus ventricosus genome elucidates the spidroin gene catalogue.</title>
        <authorList>
            <person name="Kono N."/>
            <person name="Nakamura H."/>
            <person name="Ohtoshi R."/>
            <person name="Moran D.A.P."/>
            <person name="Shinohara A."/>
            <person name="Yoshida Y."/>
            <person name="Fujiwara M."/>
            <person name="Mori M."/>
            <person name="Tomita M."/>
            <person name="Arakawa K."/>
        </authorList>
    </citation>
    <scope>NUCLEOTIDE SEQUENCE [LARGE SCALE GENOMIC DNA]</scope>
</reference>
<evidence type="ECO:0000313" key="2">
    <source>
        <dbReference type="Proteomes" id="UP000499080"/>
    </source>
</evidence>
<dbReference type="Proteomes" id="UP000499080">
    <property type="component" value="Unassembled WGS sequence"/>
</dbReference>
<keyword evidence="2" id="KW-1185">Reference proteome</keyword>
<accession>A0A4Y2TA61</accession>
<dbReference type="EMBL" id="BGPR01026705">
    <property type="protein sequence ID" value="GBN96663.1"/>
    <property type="molecule type" value="Genomic_DNA"/>
</dbReference>
<gene>
    <name evidence="1" type="ORF">AVEN_11880_1</name>
</gene>
<organism evidence="1 2">
    <name type="scientific">Araneus ventricosus</name>
    <name type="common">Orbweaver spider</name>
    <name type="synonym">Epeira ventricosa</name>
    <dbReference type="NCBI Taxonomy" id="182803"/>
    <lineage>
        <taxon>Eukaryota</taxon>
        <taxon>Metazoa</taxon>
        <taxon>Ecdysozoa</taxon>
        <taxon>Arthropoda</taxon>
        <taxon>Chelicerata</taxon>
        <taxon>Arachnida</taxon>
        <taxon>Araneae</taxon>
        <taxon>Araneomorphae</taxon>
        <taxon>Entelegynae</taxon>
        <taxon>Araneoidea</taxon>
        <taxon>Araneidae</taxon>
        <taxon>Araneus</taxon>
    </lineage>
</organism>
<dbReference type="AlphaFoldDB" id="A0A4Y2TA61"/>
<name>A0A4Y2TA61_ARAVE</name>
<protein>
    <submittedName>
        <fullName evidence="1">Uncharacterized protein</fullName>
    </submittedName>
</protein>
<comment type="caution">
    <text evidence="1">The sequence shown here is derived from an EMBL/GenBank/DDBJ whole genome shotgun (WGS) entry which is preliminary data.</text>
</comment>